<dbReference type="Pfam" id="PF01553">
    <property type="entry name" value="Acyltransferase"/>
    <property type="match status" value="1"/>
</dbReference>
<feature type="transmembrane region" description="Helical" evidence="4">
    <location>
        <begin position="7"/>
        <end position="30"/>
    </location>
</feature>
<keyword evidence="7" id="KW-1185">Reference proteome</keyword>
<evidence type="ECO:0000259" key="5">
    <source>
        <dbReference type="SMART" id="SM00563"/>
    </source>
</evidence>
<name>A0ABT9G3U3_LEPDI</name>
<evidence type="ECO:0000256" key="2">
    <source>
        <dbReference type="ARBA" id="ARBA00022679"/>
    </source>
</evidence>
<feature type="domain" description="Phospholipid/glycerol acyltransferase" evidence="5">
    <location>
        <begin position="77"/>
        <end position="192"/>
    </location>
</feature>
<keyword evidence="3 6" id="KW-0012">Acyltransferase</keyword>
<keyword evidence="2" id="KW-0808">Transferase</keyword>
<dbReference type="CDD" id="cd07989">
    <property type="entry name" value="LPLAT_AGPAT-like"/>
    <property type="match status" value="1"/>
</dbReference>
<dbReference type="InterPro" id="IPR002123">
    <property type="entry name" value="Plipid/glycerol_acylTrfase"/>
</dbReference>
<comment type="pathway">
    <text evidence="1">Lipid metabolism.</text>
</comment>
<evidence type="ECO:0000256" key="1">
    <source>
        <dbReference type="ARBA" id="ARBA00005189"/>
    </source>
</evidence>
<dbReference type="PANTHER" id="PTHR10434">
    <property type="entry name" value="1-ACYL-SN-GLYCEROL-3-PHOSPHATE ACYLTRANSFERASE"/>
    <property type="match status" value="1"/>
</dbReference>
<dbReference type="EMBL" id="JAUZEE010000005">
    <property type="protein sequence ID" value="MDP4301165.1"/>
    <property type="molecule type" value="Genomic_DNA"/>
</dbReference>
<evidence type="ECO:0000313" key="7">
    <source>
        <dbReference type="Proteomes" id="UP001235760"/>
    </source>
</evidence>
<dbReference type="SUPFAM" id="SSF69593">
    <property type="entry name" value="Glycerol-3-phosphate (1)-acyltransferase"/>
    <property type="match status" value="1"/>
</dbReference>
<dbReference type="GO" id="GO:0016746">
    <property type="term" value="F:acyltransferase activity"/>
    <property type="evidence" value="ECO:0007669"/>
    <property type="project" value="UniProtKB-KW"/>
</dbReference>
<comment type="caution">
    <text evidence="6">The sequence shown here is derived from an EMBL/GenBank/DDBJ whole genome shotgun (WGS) entry which is preliminary data.</text>
</comment>
<evidence type="ECO:0000256" key="3">
    <source>
        <dbReference type="ARBA" id="ARBA00023315"/>
    </source>
</evidence>
<reference evidence="6 7" key="1">
    <citation type="submission" date="2023-08" db="EMBL/GenBank/DDBJ databases">
        <authorList>
            <person name="Roldan D.M."/>
            <person name="Menes R.J."/>
        </authorList>
    </citation>
    <scope>NUCLEOTIDE SEQUENCE [LARGE SCALE GENOMIC DNA]</scope>
    <source>
        <strain evidence="6 7">CCM 2812</strain>
    </source>
</reference>
<keyword evidence="4" id="KW-0472">Membrane</keyword>
<gene>
    <name evidence="6" type="ORF">Q8X39_11000</name>
</gene>
<proteinExistence type="predicted"/>
<dbReference type="PANTHER" id="PTHR10434:SF40">
    <property type="entry name" value="1-ACYL-SN-GLYCEROL-3-PHOSPHATE ACYLTRANSFERASE"/>
    <property type="match status" value="1"/>
</dbReference>
<keyword evidence="4" id="KW-1133">Transmembrane helix</keyword>
<dbReference type="Proteomes" id="UP001235760">
    <property type="component" value="Unassembled WGS sequence"/>
</dbReference>
<dbReference type="SMART" id="SM00563">
    <property type="entry name" value="PlsC"/>
    <property type="match status" value="1"/>
</dbReference>
<accession>A0ABT9G3U3</accession>
<keyword evidence="4" id="KW-0812">Transmembrane</keyword>
<sequence length="250" mass="28117">MKLLRSALYLVWLTVTVIPWALLAVILSPVLPRTKLYWFCVGWLNLSVQAARWICGVKYRVQGLENVPDARDGKAAVLLAPKHQSTWETFAMPAIMPHPLAYVFKRELLWIPFFGWAIGRLDMVHIDRSRRAEAWRKVQEQGQRLMAQGNWVIMFPEGTRTPRGDQGQYKTGASRLAIAAGTPIVPIAVTSARCWPRKSFLLSPGTIDVSIGKPIPVEGRQADELMAEVEAWIEAEMRRLDPDAYAAGKA</sequence>
<evidence type="ECO:0000256" key="4">
    <source>
        <dbReference type="SAM" id="Phobius"/>
    </source>
</evidence>
<organism evidence="6 7">
    <name type="scientific">Leptothrix discophora</name>
    <dbReference type="NCBI Taxonomy" id="89"/>
    <lineage>
        <taxon>Bacteria</taxon>
        <taxon>Pseudomonadati</taxon>
        <taxon>Pseudomonadota</taxon>
        <taxon>Betaproteobacteria</taxon>
        <taxon>Burkholderiales</taxon>
        <taxon>Sphaerotilaceae</taxon>
        <taxon>Leptothrix</taxon>
    </lineage>
</organism>
<dbReference type="RefSeq" id="WP_305749907.1">
    <property type="nucleotide sequence ID" value="NZ_JAUZEE010000005.1"/>
</dbReference>
<evidence type="ECO:0000313" key="6">
    <source>
        <dbReference type="EMBL" id="MDP4301165.1"/>
    </source>
</evidence>
<protein>
    <submittedName>
        <fullName evidence="6">Lysophospholipid acyltransferase family protein</fullName>
    </submittedName>
</protein>